<feature type="compositionally biased region" description="Acidic residues" evidence="1">
    <location>
        <begin position="61"/>
        <end position="72"/>
    </location>
</feature>
<sequence>MSGIMLISEFVDQDVFMHFWGDNLDSMEFGREWEISAEELSVVNEDFDIEMAAYSGFEDNKEAEENEEEDSGEENKNMNDKDEEEDNISQGRIDDRMDEPGDKEYWLMDSDSTEDKQFKFDYGGLEEIGWK</sequence>
<reference evidence="2" key="1">
    <citation type="submission" date="2011-04" db="EMBL/GenBank/DDBJ databases">
        <title>Evolution of plant cell wall degrading machinery underlies the functional diversity of forest fungi.</title>
        <authorList>
            <consortium name="US DOE Joint Genome Institute (JGI-PGF)"/>
            <person name="Eastwood D.C."/>
            <person name="Floudas D."/>
            <person name="Binder M."/>
            <person name="Majcherczyk A."/>
            <person name="Schneider P."/>
            <person name="Aerts A."/>
            <person name="Asiegbu F.O."/>
            <person name="Baker S.E."/>
            <person name="Barry K."/>
            <person name="Bendiksby M."/>
            <person name="Blumentritt M."/>
            <person name="Coutinho P.M."/>
            <person name="Cullen D."/>
            <person name="Cullen D."/>
            <person name="Gathman A."/>
            <person name="Goodell B."/>
            <person name="Henrissat B."/>
            <person name="Ihrmark K."/>
            <person name="Kauserud H."/>
            <person name="Kohler A."/>
            <person name="LaButti K."/>
            <person name="Lapidus A."/>
            <person name="Lavin J.L."/>
            <person name="Lee Y.-H."/>
            <person name="Lindquist E."/>
            <person name="Lilly W."/>
            <person name="Lucas S."/>
            <person name="Morin E."/>
            <person name="Murat C."/>
            <person name="Oguiza J.A."/>
            <person name="Park J."/>
            <person name="Pisabarro A.G."/>
            <person name="Riley R."/>
            <person name="Rosling A."/>
            <person name="Salamov A."/>
            <person name="Schmidt O."/>
            <person name="Schmutz J."/>
            <person name="Skrede I."/>
            <person name="Stenlid J."/>
            <person name="Wiebenga A."/>
            <person name="Xie X."/>
            <person name="Kues U."/>
            <person name="Hibbett D.S."/>
            <person name="Hoffmeister D."/>
            <person name="Hogberg N."/>
            <person name="Martin F."/>
            <person name="Grigoriev I.V."/>
            <person name="Watkinson S.C."/>
        </authorList>
    </citation>
    <scope>NUCLEOTIDE SEQUENCE</scope>
    <source>
        <strain evidence="2">S7.9</strain>
    </source>
</reference>
<dbReference type="RefSeq" id="XP_007319597.1">
    <property type="nucleotide sequence ID" value="XM_007319535.1"/>
</dbReference>
<feature type="region of interest" description="Disordered" evidence="1">
    <location>
        <begin position="53"/>
        <end position="110"/>
    </location>
</feature>
<accession>F8NZ15</accession>
<evidence type="ECO:0000256" key="1">
    <source>
        <dbReference type="SAM" id="MobiDB-lite"/>
    </source>
</evidence>
<protein>
    <submittedName>
        <fullName evidence="2">Uncharacterized protein</fullName>
    </submittedName>
</protein>
<feature type="compositionally biased region" description="Basic and acidic residues" evidence="1">
    <location>
        <begin position="92"/>
        <end position="106"/>
    </location>
</feature>
<gene>
    <name evidence="2" type="ORF">SERLADRAFT_439138</name>
</gene>
<dbReference type="HOGENOM" id="CLU_2238248_0_0_1"/>
<dbReference type="GeneID" id="18815151"/>
<organism>
    <name type="scientific">Serpula lacrymans var. lacrymans (strain S7.9)</name>
    <name type="common">Dry rot fungus</name>
    <dbReference type="NCBI Taxonomy" id="578457"/>
    <lineage>
        <taxon>Eukaryota</taxon>
        <taxon>Fungi</taxon>
        <taxon>Dikarya</taxon>
        <taxon>Basidiomycota</taxon>
        <taxon>Agaricomycotina</taxon>
        <taxon>Agaricomycetes</taxon>
        <taxon>Agaricomycetidae</taxon>
        <taxon>Boletales</taxon>
        <taxon>Coniophorineae</taxon>
        <taxon>Serpulaceae</taxon>
        <taxon>Serpula</taxon>
    </lineage>
</organism>
<name>F8NZ15_SERL9</name>
<dbReference type="EMBL" id="GL945435">
    <property type="protein sequence ID" value="EGO23835.1"/>
    <property type="molecule type" value="Genomic_DNA"/>
</dbReference>
<dbReference type="AlphaFoldDB" id="F8NZ15"/>
<evidence type="ECO:0000313" key="2">
    <source>
        <dbReference type="EMBL" id="EGO23835.1"/>
    </source>
</evidence>
<dbReference type="KEGG" id="sla:SERLADRAFT_439138"/>
<dbReference type="Proteomes" id="UP000008064">
    <property type="component" value="Unassembled WGS sequence"/>
</dbReference>
<proteinExistence type="predicted"/>